<gene>
    <name evidence="1" type="ORF">CO051_01520</name>
</gene>
<evidence type="ECO:0000313" key="2">
    <source>
        <dbReference type="Proteomes" id="UP000231383"/>
    </source>
</evidence>
<evidence type="ECO:0000313" key="1">
    <source>
        <dbReference type="EMBL" id="PJC33424.1"/>
    </source>
</evidence>
<name>A0A2M8F296_9BACT</name>
<dbReference type="SFLD" id="SFLDG01129">
    <property type="entry name" value="C1.5:_HAD__Beta-PGM__Phosphata"/>
    <property type="match status" value="1"/>
</dbReference>
<dbReference type="GO" id="GO:0006281">
    <property type="term" value="P:DNA repair"/>
    <property type="evidence" value="ECO:0007669"/>
    <property type="project" value="TreeGrafter"/>
</dbReference>
<dbReference type="InterPro" id="IPR041492">
    <property type="entry name" value="HAD_2"/>
</dbReference>
<proteinExistence type="predicted"/>
<dbReference type="EMBL" id="PFSC01000041">
    <property type="protein sequence ID" value="PJC33424.1"/>
    <property type="molecule type" value="Genomic_DNA"/>
</dbReference>
<dbReference type="InterPro" id="IPR036412">
    <property type="entry name" value="HAD-like_sf"/>
</dbReference>
<dbReference type="AlphaFoldDB" id="A0A2M8F296"/>
<dbReference type="Proteomes" id="UP000231383">
    <property type="component" value="Unassembled WGS sequence"/>
</dbReference>
<dbReference type="PANTHER" id="PTHR43434">
    <property type="entry name" value="PHOSPHOGLYCOLATE PHOSPHATASE"/>
    <property type="match status" value="1"/>
</dbReference>
<dbReference type="InterPro" id="IPR006439">
    <property type="entry name" value="HAD-SF_hydro_IA"/>
</dbReference>
<dbReference type="Gene3D" id="1.10.150.240">
    <property type="entry name" value="Putative phosphatase, domain 2"/>
    <property type="match status" value="1"/>
</dbReference>
<dbReference type="InterPro" id="IPR050155">
    <property type="entry name" value="HAD-like_hydrolase_sf"/>
</dbReference>
<protein>
    <recommendedName>
        <fullName evidence="3">HAD family hydrolase</fullName>
    </recommendedName>
</protein>
<dbReference type="SFLD" id="SFLDS00003">
    <property type="entry name" value="Haloacid_Dehalogenase"/>
    <property type="match status" value="1"/>
</dbReference>
<dbReference type="InterPro" id="IPR023198">
    <property type="entry name" value="PGP-like_dom2"/>
</dbReference>
<accession>A0A2M8F296</accession>
<dbReference type="NCBIfam" id="TIGR01549">
    <property type="entry name" value="HAD-SF-IA-v1"/>
    <property type="match status" value="1"/>
</dbReference>
<sequence length="213" mass="24136">MKVTYDGLIFDMDGVLVDISKSYREAIRQTTSYFLERSVLMSEVDEIKNTVGMNNDWDATYALINNPNISYEGVKSYFQSIYLDNGQKSGLINNEKLLISKQKVQSLKNKYKKLGIATGRPKKEAEYVINKNKLIEIFDCIIALEDVENSKPSPDSILMVIEKLNLKQTVYIGDSPSDVIAAERAKIPSIFVGKQTIGTIRFQTMLEVVQYLL</sequence>
<dbReference type="PANTHER" id="PTHR43434:SF1">
    <property type="entry name" value="PHOSPHOGLYCOLATE PHOSPHATASE"/>
    <property type="match status" value="1"/>
</dbReference>
<dbReference type="GO" id="GO:0008967">
    <property type="term" value="F:phosphoglycolate phosphatase activity"/>
    <property type="evidence" value="ECO:0007669"/>
    <property type="project" value="TreeGrafter"/>
</dbReference>
<organism evidence="1 2">
    <name type="scientific">Candidatus Roizmanbacteria bacterium CG_4_9_14_0_2_um_filter_39_13</name>
    <dbReference type="NCBI Taxonomy" id="1974839"/>
    <lineage>
        <taxon>Bacteria</taxon>
        <taxon>Candidatus Roizmaniibacteriota</taxon>
    </lineage>
</organism>
<dbReference type="SUPFAM" id="SSF56784">
    <property type="entry name" value="HAD-like"/>
    <property type="match status" value="1"/>
</dbReference>
<reference evidence="2" key="1">
    <citation type="submission" date="2017-09" db="EMBL/GenBank/DDBJ databases">
        <title>Depth-based differentiation of microbial function through sediment-hosted aquifers and enrichment of novel symbionts in the deep terrestrial subsurface.</title>
        <authorList>
            <person name="Probst A.J."/>
            <person name="Ladd B."/>
            <person name="Jarett J.K."/>
            <person name="Geller-Mcgrath D.E."/>
            <person name="Sieber C.M.K."/>
            <person name="Emerson J.B."/>
            <person name="Anantharaman K."/>
            <person name="Thomas B.C."/>
            <person name="Malmstrom R."/>
            <person name="Stieglmeier M."/>
            <person name="Klingl A."/>
            <person name="Woyke T."/>
            <person name="Ryan C.M."/>
            <person name="Banfield J.F."/>
        </authorList>
    </citation>
    <scope>NUCLEOTIDE SEQUENCE [LARGE SCALE GENOMIC DNA]</scope>
</reference>
<comment type="caution">
    <text evidence="1">The sequence shown here is derived from an EMBL/GenBank/DDBJ whole genome shotgun (WGS) entry which is preliminary data.</text>
</comment>
<dbReference type="Gene3D" id="3.40.50.1000">
    <property type="entry name" value="HAD superfamily/HAD-like"/>
    <property type="match status" value="1"/>
</dbReference>
<dbReference type="InterPro" id="IPR023214">
    <property type="entry name" value="HAD_sf"/>
</dbReference>
<dbReference type="Pfam" id="PF13419">
    <property type="entry name" value="HAD_2"/>
    <property type="match status" value="1"/>
</dbReference>
<evidence type="ECO:0008006" key="3">
    <source>
        <dbReference type="Google" id="ProtNLM"/>
    </source>
</evidence>